<dbReference type="OrthoDB" id="62956at2759"/>
<comment type="similarity">
    <text evidence="2 9">Belongs to the EMP24/GP25L family.</text>
</comment>
<proteinExistence type="inferred from homology"/>
<dbReference type="GO" id="GO:0012505">
    <property type="term" value="C:endomembrane system"/>
    <property type="evidence" value="ECO:0007669"/>
    <property type="project" value="UniProtKB-SubCell"/>
</dbReference>
<evidence type="ECO:0000259" key="12">
    <source>
        <dbReference type="PROSITE" id="PS50866"/>
    </source>
</evidence>
<gene>
    <name evidence="14" type="primary">LOC105666747</name>
</gene>
<evidence type="ECO:0000256" key="10">
    <source>
        <dbReference type="SAM" id="Phobius"/>
    </source>
</evidence>
<dbReference type="SMART" id="SM01190">
    <property type="entry name" value="EMP24_GP25L"/>
    <property type="match status" value="1"/>
</dbReference>
<keyword evidence="7 10" id="KW-0472">Membrane</keyword>
<evidence type="ECO:0000313" key="13">
    <source>
        <dbReference type="Proteomes" id="UP000835206"/>
    </source>
</evidence>
<comment type="subcellular location">
    <subcellularLocation>
        <location evidence="8">Endomembrane system</location>
        <topology evidence="8">Single-pass membrane protein</topology>
    </subcellularLocation>
    <subcellularLocation>
        <location evidence="1 9">Membrane</location>
        <topology evidence="1 9">Single-pass type I membrane protein</topology>
    </subcellularLocation>
</comment>
<dbReference type="Pfam" id="PF01105">
    <property type="entry name" value="EMP24_GP25L"/>
    <property type="match status" value="1"/>
</dbReference>
<evidence type="ECO:0000256" key="1">
    <source>
        <dbReference type="ARBA" id="ARBA00004479"/>
    </source>
</evidence>
<reference evidence="14" key="1">
    <citation type="submission" date="2025-08" db="UniProtKB">
        <authorList>
            <consortium name="RefSeq"/>
        </authorList>
    </citation>
    <scope>IDENTIFICATION</scope>
</reference>
<evidence type="ECO:0000256" key="11">
    <source>
        <dbReference type="SAM" id="SignalP"/>
    </source>
</evidence>
<dbReference type="PROSITE" id="PS50866">
    <property type="entry name" value="GOLD"/>
    <property type="match status" value="1"/>
</dbReference>
<keyword evidence="6 10" id="KW-1133">Transmembrane helix</keyword>
<dbReference type="InterPro" id="IPR015720">
    <property type="entry name" value="Emp24-like"/>
</dbReference>
<dbReference type="KEGG" id="bter:105666747"/>
<protein>
    <submittedName>
        <fullName evidence="14">Transmembrane emp24 domain-containing protein 7 isoform X1</fullName>
    </submittedName>
</protein>
<evidence type="ECO:0000256" key="8">
    <source>
        <dbReference type="ARBA" id="ARBA00037847"/>
    </source>
</evidence>
<dbReference type="GeneID" id="105666747"/>
<evidence type="ECO:0000256" key="5">
    <source>
        <dbReference type="ARBA" id="ARBA00022729"/>
    </source>
</evidence>
<evidence type="ECO:0000256" key="2">
    <source>
        <dbReference type="ARBA" id="ARBA00007104"/>
    </source>
</evidence>
<feature type="signal peptide" evidence="11">
    <location>
        <begin position="1"/>
        <end position="22"/>
    </location>
</feature>
<keyword evidence="13" id="KW-1185">Reference proteome</keyword>
<dbReference type="PANTHER" id="PTHR22811">
    <property type="entry name" value="TRANSMEMBRANE EMP24 DOMAIN-CONTAINING PROTEIN"/>
    <property type="match status" value="1"/>
</dbReference>
<evidence type="ECO:0000256" key="9">
    <source>
        <dbReference type="RuleBase" id="RU003827"/>
    </source>
</evidence>
<dbReference type="InterPro" id="IPR036598">
    <property type="entry name" value="GOLD_dom_sf"/>
</dbReference>
<evidence type="ECO:0000256" key="3">
    <source>
        <dbReference type="ARBA" id="ARBA00022473"/>
    </source>
</evidence>
<feature type="transmembrane region" description="Helical" evidence="10">
    <location>
        <begin position="171"/>
        <end position="193"/>
    </location>
</feature>
<keyword evidence="4 9" id="KW-0812">Transmembrane</keyword>
<feature type="chain" id="PRO_5039665246" evidence="11">
    <location>
        <begin position="23"/>
        <end position="202"/>
    </location>
</feature>
<sequence>MNYWSICLLLVSLFGTILRTGGVELSFELPDNAKQCFYEEIKQNTTAMLEFQVVTGGQYDVDVILEAPNTEIIYKQIKTQFDSHQFTASMSGAYKACFSNEFSTFSHKLVYMDFRVSDQLSVGEHVTVMTQMESSLEEVHKHLNSILDYQTHHRLREAQGRKRAEDLNNRVLLWSIMETLTILIISVGQVYVLRTFFTERKR</sequence>
<keyword evidence="5 11" id="KW-0732">Signal</keyword>
<evidence type="ECO:0000313" key="14">
    <source>
        <dbReference type="RefSeq" id="XP_012173983.1"/>
    </source>
</evidence>
<dbReference type="RefSeq" id="XP_012173983.1">
    <property type="nucleotide sequence ID" value="XM_012318593.3"/>
</dbReference>
<dbReference type="Proteomes" id="UP000835206">
    <property type="component" value="Chromosome 8"/>
</dbReference>
<feature type="domain" description="GOLD" evidence="12">
    <location>
        <begin position="34"/>
        <end position="116"/>
    </location>
</feature>
<name>A0A9B2JWX9_BOMTE</name>
<evidence type="ECO:0000256" key="6">
    <source>
        <dbReference type="ARBA" id="ARBA00022989"/>
    </source>
</evidence>
<dbReference type="AlphaFoldDB" id="A0A9B2JWX9"/>
<dbReference type="GO" id="GO:0016020">
    <property type="term" value="C:membrane"/>
    <property type="evidence" value="ECO:0007669"/>
    <property type="project" value="UniProtKB-SubCell"/>
</dbReference>
<dbReference type="InterPro" id="IPR009038">
    <property type="entry name" value="GOLD_dom"/>
</dbReference>
<evidence type="ECO:0000256" key="4">
    <source>
        <dbReference type="ARBA" id="ARBA00022692"/>
    </source>
</evidence>
<evidence type="ECO:0000256" key="7">
    <source>
        <dbReference type="ARBA" id="ARBA00023136"/>
    </source>
</evidence>
<dbReference type="SUPFAM" id="SSF101576">
    <property type="entry name" value="Supernatant protein factor (SPF), C-terminal domain"/>
    <property type="match status" value="1"/>
</dbReference>
<keyword evidence="3" id="KW-0217">Developmental protein</keyword>
<accession>A0A9B2JWX9</accession>
<organism evidence="13 14">
    <name type="scientific">Bombus terrestris</name>
    <name type="common">Buff-tailed bumblebee</name>
    <name type="synonym">Apis terrestris</name>
    <dbReference type="NCBI Taxonomy" id="30195"/>
    <lineage>
        <taxon>Eukaryota</taxon>
        <taxon>Metazoa</taxon>
        <taxon>Ecdysozoa</taxon>
        <taxon>Arthropoda</taxon>
        <taxon>Hexapoda</taxon>
        <taxon>Insecta</taxon>
        <taxon>Pterygota</taxon>
        <taxon>Neoptera</taxon>
        <taxon>Endopterygota</taxon>
        <taxon>Hymenoptera</taxon>
        <taxon>Apocrita</taxon>
        <taxon>Aculeata</taxon>
        <taxon>Apoidea</taxon>
        <taxon>Anthophila</taxon>
        <taxon>Apidae</taxon>
        <taxon>Bombus</taxon>
        <taxon>Bombus</taxon>
    </lineage>
</organism>